<evidence type="ECO:0000313" key="9">
    <source>
        <dbReference type="EMBL" id="PJF46581.1"/>
    </source>
</evidence>
<evidence type="ECO:0000256" key="7">
    <source>
        <dbReference type="ARBA" id="ARBA00023136"/>
    </source>
</evidence>
<dbReference type="GO" id="GO:0005886">
    <property type="term" value="C:plasma membrane"/>
    <property type="evidence" value="ECO:0007669"/>
    <property type="project" value="UniProtKB-SubCell"/>
</dbReference>
<feature type="transmembrane region" description="Helical" evidence="8">
    <location>
        <begin position="106"/>
        <end position="130"/>
    </location>
</feature>
<dbReference type="GO" id="GO:0022857">
    <property type="term" value="F:transmembrane transporter activity"/>
    <property type="evidence" value="ECO:0007669"/>
    <property type="project" value="InterPro"/>
</dbReference>
<comment type="caution">
    <text evidence="9">The sequence shown here is derived from an EMBL/GenBank/DDBJ whole genome shotgun (WGS) entry which is preliminary data.</text>
</comment>
<keyword evidence="7 8" id="KW-0472">Membrane</keyword>
<feature type="transmembrane region" description="Helical" evidence="8">
    <location>
        <begin position="215"/>
        <end position="234"/>
    </location>
</feature>
<dbReference type="Gene3D" id="1.10.3470.10">
    <property type="entry name" value="ABC transporter involved in vitamin B12 uptake, BtuC"/>
    <property type="match status" value="1"/>
</dbReference>
<keyword evidence="5 8" id="KW-0812">Transmembrane</keyword>
<feature type="transmembrane region" description="Helical" evidence="8">
    <location>
        <begin position="23"/>
        <end position="48"/>
    </location>
</feature>
<evidence type="ECO:0000256" key="4">
    <source>
        <dbReference type="ARBA" id="ARBA00022475"/>
    </source>
</evidence>
<keyword evidence="3" id="KW-0813">Transport</keyword>
<dbReference type="CDD" id="cd06550">
    <property type="entry name" value="TM_ABC_iron-siderophores_like"/>
    <property type="match status" value="1"/>
</dbReference>
<feature type="transmembrane region" description="Helical" evidence="8">
    <location>
        <begin position="269"/>
        <end position="291"/>
    </location>
</feature>
<comment type="similarity">
    <text evidence="2">Belongs to the binding-protein-dependent transport system permease family. FecCD subfamily.</text>
</comment>
<dbReference type="PANTHER" id="PTHR30472:SF41">
    <property type="entry name" value="TRANSPORT SYSTEM PERMEASE PROTEIN"/>
    <property type="match status" value="1"/>
</dbReference>
<dbReference type="GO" id="GO:0033214">
    <property type="term" value="P:siderophore-iron import into cell"/>
    <property type="evidence" value="ECO:0007669"/>
    <property type="project" value="TreeGrafter"/>
</dbReference>
<proteinExistence type="inferred from homology"/>
<feature type="transmembrane region" description="Helical" evidence="8">
    <location>
        <begin position="142"/>
        <end position="163"/>
    </location>
</feature>
<evidence type="ECO:0000256" key="1">
    <source>
        <dbReference type="ARBA" id="ARBA00004651"/>
    </source>
</evidence>
<sequence>MTGATVATNAAESFPPLGIRRGVLLGLAVFAVAAFLLSLAVGSVPIPLDEVVRVLLGVQASKDTWQTIVLVFRLPKAITALLAGAALSVAGLQMQTLFRNPLADPFALGISSGASLGVALAVLGGAAASVSVFGRAAYLGDFGLVTAASLGAAAVFALVLAIARRVQSVITLLVLGLMISYLAGAVVSVLIYFSIPEQVSAYLNWTFGSFGGVTWQQMRAFAPTLLLGLAAALFTAKPLNALLLGENYAASMGINVRAARWWVTASASLLAGAVTAFCGPIGFIGIAVPHLCRALFGSSDHRVLLPAALMLGGGLALIFDLISQMPGARAALPLNVVTSAVGAPVVLWIVLRRQSFGRV</sequence>
<comment type="subcellular location">
    <subcellularLocation>
        <location evidence="1">Cell membrane</location>
        <topology evidence="1">Multi-pass membrane protein</topology>
    </subcellularLocation>
</comment>
<dbReference type="PANTHER" id="PTHR30472">
    <property type="entry name" value="FERRIC ENTEROBACTIN TRANSPORT SYSTEM PERMEASE PROTEIN"/>
    <property type="match status" value="1"/>
</dbReference>
<evidence type="ECO:0000256" key="5">
    <source>
        <dbReference type="ARBA" id="ARBA00022692"/>
    </source>
</evidence>
<dbReference type="SUPFAM" id="SSF81345">
    <property type="entry name" value="ABC transporter involved in vitamin B12 uptake, BtuC"/>
    <property type="match status" value="1"/>
</dbReference>
<reference evidence="9 10" key="1">
    <citation type="submission" date="2017-11" db="EMBL/GenBank/DDBJ databases">
        <title>Evolution of Phototrophy in the Chloroflexi Phylum Driven by Horizontal Gene Transfer.</title>
        <authorList>
            <person name="Ward L.M."/>
            <person name="Hemp J."/>
            <person name="Shih P.M."/>
            <person name="Mcglynn S.E."/>
            <person name="Fischer W."/>
        </authorList>
    </citation>
    <scope>NUCLEOTIDE SEQUENCE [LARGE SCALE GENOMIC DNA]</scope>
    <source>
        <strain evidence="9">JP3_7</strain>
    </source>
</reference>
<keyword evidence="4" id="KW-1003">Cell membrane</keyword>
<dbReference type="InterPro" id="IPR037294">
    <property type="entry name" value="ABC_BtuC-like"/>
</dbReference>
<evidence type="ECO:0000256" key="6">
    <source>
        <dbReference type="ARBA" id="ARBA00022989"/>
    </source>
</evidence>
<evidence type="ECO:0000256" key="3">
    <source>
        <dbReference type="ARBA" id="ARBA00022448"/>
    </source>
</evidence>
<keyword evidence="6 8" id="KW-1133">Transmembrane helix</keyword>
<organism evidence="9 10">
    <name type="scientific">Candidatus Thermofonsia Clade 3 bacterium</name>
    <dbReference type="NCBI Taxonomy" id="2364212"/>
    <lineage>
        <taxon>Bacteria</taxon>
        <taxon>Bacillati</taxon>
        <taxon>Chloroflexota</taxon>
        <taxon>Candidatus Thermofontia</taxon>
        <taxon>Candidatus Thermofonsia Clade 3</taxon>
    </lineage>
</organism>
<dbReference type="AlphaFoldDB" id="A0A2M8Q9W0"/>
<feature type="transmembrane region" description="Helical" evidence="8">
    <location>
        <begin position="330"/>
        <end position="351"/>
    </location>
</feature>
<evidence type="ECO:0000256" key="2">
    <source>
        <dbReference type="ARBA" id="ARBA00007935"/>
    </source>
</evidence>
<feature type="transmembrane region" description="Helical" evidence="8">
    <location>
        <begin position="170"/>
        <end position="195"/>
    </location>
</feature>
<protein>
    <submittedName>
        <fullName evidence="9">Iron ABC transporter</fullName>
    </submittedName>
</protein>
<name>A0A2M8Q9W0_9CHLR</name>
<feature type="transmembrane region" description="Helical" evidence="8">
    <location>
        <begin position="303"/>
        <end position="324"/>
    </location>
</feature>
<dbReference type="Proteomes" id="UP000230790">
    <property type="component" value="Unassembled WGS sequence"/>
</dbReference>
<feature type="transmembrane region" description="Helical" evidence="8">
    <location>
        <begin position="68"/>
        <end position="94"/>
    </location>
</feature>
<accession>A0A2M8Q9W0</accession>
<evidence type="ECO:0000256" key="8">
    <source>
        <dbReference type="SAM" id="Phobius"/>
    </source>
</evidence>
<dbReference type="EMBL" id="PGTN01000134">
    <property type="protein sequence ID" value="PJF46581.1"/>
    <property type="molecule type" value="Genomic_DNA"/>
</dbReference>
<evidence type="ECO:0000313" key="10">
    <source>
        <dbReference type="Proteomes" id="UP000230790"/>
    </source>
</evidence>
<dbReference type="Pfam" id="PF01032">
    <property type="entry name" value="FecCD"/>
    <property type="match status" value="1"/>
</dbReference>
<dbReference type="InterPro" id="IPR000522">
    <property type="entry name" value="ABC_transptr_permease_BtuC"/>
</dbReference>
<gene>
    <name evidence="9" type="ORF">CUN48_13070</name>
</gene>